<dbReference type="AlphaFoldDB" id="A0A285ECF9"/>
<dbReference type="Gene3D" id="3.40.50.10890">
    <property type="match status" value="1"/>
</dbReference>
<dbReference type="Gene3D" id="3.60.15.10">
    <property type="entry name" value="Ribonuclease Z/Hydroxyacylglutathione hydrolase-like"/>
    <property type="match status" value="1"/>
</dbReference>
<dbReference type="InterPro" id="IPR050698">
    <property type="entry name" value="MBL"/>
</dbReference>
<dbReference type="EMBL" id="OBDO01000004">
    <property type="protein sequence ID" value="SNX96543.1"/>
    <property type="molecule type" value="Genomic_DNA"/>
</dbReference>
<accession>A0A285ECF9</accession>
<dbReference type="PANTHER" id="PTHR11203">
    <property type="entry name" value="CLEAVAGE AND POLYADENYLATION SPECIFICITY FACTOR FAMILY MEMBER"/>
    <property type="match status" value="1"/>
</dbReference>
<keyword evidence="6" id="KW-0269">Exonuclease</keyword>
<dbReference type="GO" id="GO:0004521">
    <property type="term" value="F:RNA endonuclease activity"/>
    <property type="evidence" value="ECO:0007669"/>
    <property type="project" value="TreeGrafter"/>
</dbReference>
<evidence type="ECO:0000259" key="4">
    <source>
        <dbReference type="SMART" id="SM00849"/>
    </source>
</evidence>
<protein>
    <submittedName>
        <fullName evidence="6">RNA processing exonuclease, beta-lactamase fold, Cft2 family</fullName>
    </submittedName>
</protein>
<dbReference type="CDD" id="cd16295">
    <property type="entry name" value="TTHA0252-CPSF-like_MBL-fold"/>
    <property type="match status" value="1"/>
</dbReference>
<dbReference type="InterPro" id="IPR036866">
    <property type="entry name" value="RibonucZ/Hydroxyglut_hydro"/>
</dbReference>
<proteinExistence type="predicted"/>
<evidence type="ECO:0000313" key="7">
    <source>
        <dbReference type="Proteomes" id="UP000219514"/>
    </source>
</evidence>
<sequence length="735" mass="74807">MSPPDGAVAAVAALPDGVRAVLHAAATVVAERAKQPVHPDEVVADPQGVHQTLMLLERSAGLRAAVARRSPPAAPDTAGDDVIDGAELSAGLTARSDDEAARAAAGVRALLDDHRRAARRAARGAARAARTPAAERDEQRQVQRLAEVRAARDAARAQRDQALAEAAALRDDVAEITDEVSATIARAEAAEAQLAAARAAAADPVQAAAALAAALTPGTSSALRDSRGVGPGEPTRVDPGRGPTGPALDVDRLAAAVRSAGLPADLAPTAATWLPALLAAFADPPRPTVQLSERDLCVDVLGGGAEIGGSCVLVTAGGSRILVDAGTRPGATPAGPPRIAEALAARLDGIVITHAHNDHAGWVPTILTQQPDVPVIATEATASLLATMWFDSAKVMARRRSDDGDIGPLPPYGRDDVRHTLSRLQTAPFGRRRRLGELEIELFPAGHIVGAAGVVVHAGGQRVVVSGDVSRPGQRTVGGIDVPDAAKGANLLLLESTYAGSGRLPPRHVAATDLVRTVATITGAGGRVLVPAFALGRAQEVALTLAEALPDVDVLIDGLARDVSAVYEQYAGPDGAAMKIFGSRVRAVPPRGTRDAIASLKSGVVIATSGMLTAGPAVSWAKAILPDPTSGLMVVGYQDEDSPGARLLALAENGGGEFELLAPDGTPTSVPVQAQVSSYKLGAHASADELATITQEVGAGAVMLVHGEARGQATFAERLALRGQATVPAGGWSPA</sequence>
<dbReference type="GO" id="GO:0004527">
    <property type="term" value="F:exonuclease activity"/>
    <property type="evidence" value="ECO:0007669"/>
    <property type="project" value="UniProtKB-KW"/>
</dbReference>
<keyword evidence="7" id="KW-1185">Reference proteome</keyword>
<dbReference type="OrthoDB" id="2971563at2"/>
<dbReference type="SMART" id="SM01027">
    <property type="entry name" value="Beta-Casp"/>
    <property type="match status" value="1"/>
</dbReference>
<reference evidence="6 7" key="1">
    <citation type="submission" date="2017-09" db="EMBL/GenBank/DDBJ databases">
        <authorList>
            <person name="Ehlers B."/>
            <person name="Leendertz F.H."/>
        </authorList>
    </citation>
    <scope>NUCLEOTIDE SEQUENCE [LARGE SCALE GENOMIC DNA]</scope>
    <source>
        <strain evidence="6 7">DSM 46844</strain>
    </source>
</reference>
<evidence type="ECO:0000256" key="3">
    <source>
        <dbReference type="SAM" id="MobiDB-lite"/>
    </source>
</evidence>
<dbReference type="Proteomes" id="UP000219514">
    <property type="component" value="Unassembled WGS sequence"/>
</dbReference>
<keyword evidence="6" id="KW-0540">Nuclease</keyword>
<evidence type="ECO:0000256" key="1">
    <source>
        <dbReference type="ARBA" id="ARBA00022801"/>
    </source>
</evidence>
<feature type="coiled-coil region" evidence="2">
    <location>
        <begin position="145"/>
        <end position="193"/>
    </location>
</feature>
<feature type="region of interest" description="Disordered" evidence="3">
    <location>
        <begin position="121"/>
        <end position="140"/>
    </location>
</feature>
<keyword evidence="1" id="KW-0378">Hydrolase</keyword>
<feature type="compositionally biased region" description="Low complexity" evidence="3">
    <location>
        <begin position="123"/>
        <end position="132"/>
    </location>
</feature>
<feature type="region of interest" description="Disordered" evidence="3">
    <location>
        <begin position="220"/>
        <end position="244"/>
    </location>
</feature>
<evidence type="ECO:0000259" key="5">
    <source>
        <dbReference type="SMART" id="SM01027"/>
    </source>
</evidence>
<organism evidence="6 7">
    <name type="scientific">Geodermatophilus sabuli</name>
    <dbReference type="NCBI Taxonomy" id="1564158"/>
    <lineage>
        <taxon>Bacteria</taxon>
        <taxon>Bacillati</taxon>
        <taxon>Actinomycetota</taxon>
        <taxon>Actinomycetes</taxon>
        <taxon>Geodermatophilales</taxon>
        <taxon>Geodermatophilaceae</taxon>
        <taxon>Geodermatophilus</taxon>
    </lineage>
</organism>
<keyword evidence="2" id="KW-0175">Coiled coil</keyword>
<dbReference type="RefSeq" id="WP_097206550.1">
    <property type="nucleotide sequence ID" value="NZ_JACHXB010000002.1"/>
</dbReference>
<evidence type="ECO:0000313" key="6">
    <source>
        <dbReference type="EMBL" id="SNX96543.1"/>
    </source>
</evidence>
<dbReference type="Pfam" id="PF07521">
    <property type="entry name" value="RMMBL"/>
    <property type="match status" value="1"/>
</dbReference>
<evidence type="ECO:0000256" key="2">
    <source>
        <dbReference type="SAM" id="Coils"/>
    </source>
</evidence>
<dbReference type="InterPro" id="IPR001279">
    <property type="entry name" value="Metallo-B-lactamas"/>
</dbReference>
<dbReference type="InterPro" id="IPR011108">
    <property type="entry name" value="RMMBL"/>
</dbReference>
<feature type="domain" description="Beta-Casp" evidence="5">
    <location>
        <begin position="538"/>
        <end position="647"/>
    </location>
</feature>
<dbReference type="PANTHER" id="PTHR11203:SF37">
    <property type="entry name" value="INTEGRATOR COMPLEX SUBUNIT 11"/>
    <property type="match status" value="1"/>
</dbReference>
<dbReference type="SUPFAM" id="SSF56281">
    <property type="entry name" value="Metallo-hydrolase/oxidoreductase"/>
    <property type="match status" value="1"/>
</dbReference>
<dbReference type="SMART" id="SM00849">
    <property type="entry name" value="Lactamase_B"/>
    <property type="match status" value="1"/>
</dbReference>
<dbReference type="Pfam" id="PF00753">
    <property type="entry name" value="Lactamase_B"/>
    <property type="match status" value="1"/>
</dbReference>
<gene>
    <name evidence="6" type="ORF">SAMN06893097_104258</name>
</gene>
<dbReference type="Pfam" id="PF10996">
    <property type="entry name" value="Beta-Casp"/>
    <property type="match status" value="1"/>
</dbReference>
<feature type="domain" description="Metallo-beta-lactamase" evidence="4">
    <location>
        <begin position="308"/>
        <end position="513"/>
    </location>
</feature>
<name>A0A285ECF9_9ACTN</name>
<dbReference type="InterPro" id="IPR022712">
    <property type="entry name" value="Beta_Casp"/>
</dbReference>